<dbReference type="RefSeq" id="WP_201429235.1">
    <property type="nucleotide sequence ID" value="NZ_JAEQBW010000001.1"/>
</dbReference>
<dbReference type="EMBL" id="JAEQBW010000001">
    <property type="protein sequence ID" value="MBK6263541.1"/>
    <property type="molecule type" value="Genomic_DNA"/>
</dbReference>
<comment type="caution">
    <text evidence="3">The sequence shown here is derived from an EMBL/GenBank/DDBJ whole genome shotgun (WGS) entry which is preliminary data.</text>
</comment>
<sequence length="68" mass="7381">MKANMGTADKTIRTLLAITIGVLYYLGVISGTLAIILGILALVFIVTSFISFCPLYLPFGISSRRRNT</sequence>
<dbReference type="InterPro" id="IPR021309">
    <property type="entry name" value="YgaP-like_TM"/>
</dbReference>
<feature type="transmembrane region" description="Helical" evidence="1">
    <location>
        <begin position="35"/>
        <end position="57"/>
    </location>
</feature>
<keyword evidence="1" id="KW-0472">Membrane</keyword>
<feature type="domain" description="Inner membrane protein YgaP-like transmembrane" evidence="2">
    <location>
        <begin position="1"/>
        <end position="65"/>
    </location>
</feature>
<evidence type="ECO:0000259" key="2">
    <source>
        <dbReference type="Pfam" id="PF11127"/>
    </source>
</evidence>
<dbReference type="AlphaFoldDB" id="A0A934WV69"/>
<keyword evidence="1" id="KW-0812">Transmembrane</keyword>
<dbReference type="Pfam" id="PF11127">
    <property type="entry name" value="YgaP-like_TM"/>
    <property type="match status" value="1"/>
</dbReference>
<proteinExistence type="predicted"/>
<name>A0A934WV69_9BACT</name>
<keyword evidence="4" id="KW-1185">Reference proteome</keyword>
<evidence type="ECO:0000313" key="3">
    <source>
        <dbReference type="EMBL" id="MBK6263541.1"/>
    </source>
</evidence>
<organism evidence="3 4">
    <name type="scientific">Marivirga aurantiaca</name>
    <dbReference type="NCBI Taxonomy" id="2802615"/>
    <lineage>
        <taxon>Bacteria</taxon>
        <taxon>Pseudomonadati</taxon>
        <taxon>Bacteroidota</taxon>
        <taxon>Cytophagia</taxon>
        <taxon>Cytophagales</taxon>
        <taxon>Marivirgaceae</taxon>
        <taxon>Marivirga</taxon>
    </lineage>
</organism>
<protein>
    <submittedName>
        <fullName evidence="3">DUF2892 domain-containing protein</fullName>
    </submittedName>
</protein>
<dbReference type="Proteomes" id="UP000611723">
    <property type="component" value="Unassembled WGS sequence"/>
</dbReference>
<evidence type="ECO:0000256" key="1">
    <source>
        <dbReference type="SAM" id="Phobius"/>
    </source>
</evidence>
<evidence type="ECO:0000313" key="4">
    <source>
        <dbReference type="Proteomes" id="UP000611723"/>
    </source>
</evidence>
<keyword evidence="1" id="KW-1133">Transmembrane helix</keyword>
<reference evidence="3" key="1">
    <citation type="submission" date="2021-01" db="EMBL/GenBank/DDBJ databases">
        <title>Marivirga aurantiaca sp. nov., isolated from intertidal surface sediments.</title>
        <authorList>
            <person name="Zhang M."/>
        </authorList>
    </citation>
    <scope>NUCLEOTIDE SEQUENCE</scope>
    <source>
        <strain evidence="3">S37H4</strain>
    </source>
</reference>
<gene>
    <name evidence="3" type="ORF">JKA74_00725</name>
</gene>
<accession>A0A934WV69</accession>
<feature type="transmembrane region" description="Helical" evidence="1">
    <location>
        <begin position="12"/>
        <end position="29"/>
    </location>
</feature>